<evidence type="ECO:0000313" key="2">
    <source>
        <dbReference type="Proteomes" id="UP001230504"/>
    </source>
</evidence>
<dbReference type="EMBL" id="JAHLJV010000173">
    <property type="protein sequence ID" value="KAK1565985.1"/>
    <property type="molecule type" value="Genomic_DNA"/>
</dbReference>
<comment type="caution">
    <text evidence="1">The sequence shown here is derived from an EMBL/GenBank/DDBJ whole genome shotgun (WGS) entry which is preliminary data.</text>
</comment>
<reference evidence="1" key="1">
    <citation type="submission" date="2021-06" db="EMBL/GenBank/DDBJ databases">
        <title>Comparative genomics, transcriptomics and evolutionary studies reveal genomic signatures of adaptation to plant cell wall in hemibiotrophic fungi.</title>
        <authorList>
            <consortium name="DOE Joint Genome Institute"/>
            <person name="Baroncelli R."/>
            <person name="Diaz J.F."/>
            <person name="Benocci T."/>
            <person name="Peng M."/>
            <person name="Battaglia E."/>
            <person name="Haridas S."/>
            <person name="Andreopoulos W."/>
            <person name="Labutti K."/>
            <person name="Pangilinan J."/>
            <person name="Floch G.L."/>
            <person name="Makela M.R."/>
            <person name="Henrissat B."/>
            <person name="Grigoriev I.V."/>
            <person name="Crouch J.A."/>
            <person name="De Vries R.P."/>
            <person name="Sukno S.A."/>
            <person name="Thon M.R."/>
        </authorList>
    </citation>
    <scope>NUCLEOTIDE SEQUENCE</scope>
    <source>
        <strain evidence="1">CBS 125086</strain>
    </source>
</reference>
<dbReference type="RefSeq" id="XP_060407228.1">
    <property type="nucleotide sequence ID" value="XM_060556129.1"/>
</dbReference>
<proteinExistence type="predicted"/>
<dbReference type="Gene3D" id="3.40.50.720">
    <property type="entry name" value="NAD(P)-binding Rossmann-like Domain"/>
    <property type="match status" value="1"/>
</dbReference>
<dbReference type="GeneID" id="85440369"/>
<feature type="non-terminal residue" evidence="1">
    <location>
        <position position="1"/>
    </location>
</feature>
<gene>
    <name evidence="1" type="ORF">LY79DRAFT_529643</name>
</gene>
<keyword evidence="2" id="KW-1185">Reference proteome</keyword>
<protein>
    <submittedName>
        <fullName evidence="1">Short chain dehydrogenase/reductase</fullName>
    </submittedName>
</protein>
<evidence type="ECO:0000313" key="1">
    <source>
        <dbReference type="EMBL" id="KAK1565985.1"/>
    </source>
</evidence>
<dbReference type="SUPFAM" id="SSF51735">
    <property type="entry name" value="NAD(P)-binding Rossmann-fold domains"/>
    <property type="match status" value="1"/>
</dbReference>
<name>A0AAD8UYE7_9PEZI</name>
<dbReference type="InterPro" id="IPR036291">
    <property type="entry name" value="NAD(P)-bd_dom_sf"/>
</dbReference>
<organism evidence="1 2">
    <name type="scientific">Colletotrichum navitas</name>
    <dbReference type="NCBI Taxonomy" id="681940"/>
    <lineage>
        <taxon>Eukaryota</taxon>
        <taxon>Fungi</taxon>
        <taxon>Dikarya</taxon>
        <taxon>Ascomycota</taxon>
        <taxon>Pezizomycotina</taxon>
        <taxon>Sordariomycetes</taxon>
        <taxon>Hypocreomycetidae</taxon>
        <taxon>Glomerellales</taxon>
        <taxon>Glomerellaceae</taxon>
        <taxon>Colletotrichum</taxon>
        <taxon>Colletotrichum graminicola species complex</taxon>
    </lineage>
</organism>
<sequence>ITNLPNNPAYNASKAAVMNLAGRRSLHLRNMVIWVYFLAPGWAFTEVSGSKSDAEKSVAA</sequence>
<accession>A0AAD8UYE7</accession>
<dbReference type="Proteomes" id="UP001230504">
    <property type="component" value="Unassembled WGS sequence"/>
</dbReference>
<dbReference type="AlphaFoldDB" id="A0AAD8UYE7"/>